<organism evidence="2 3">
    <name type="scientific">Sphaerospermopsis aphanizomenoides LEGE 00250</name>
    <dbReference type="NCBI Taxonomy" id="2777972"/>
    <lineage>
        <taxon>Bacteria</taxon>
        <taxon>Bacillati</taxon>
        <taxon>Cyanobacteriota</taxon>
        <taxon>Cyanophyceae</taxon>
        <taxon>Nostocales</taxon>
        <taxon>Aphanizomenonaceae</taxon>
        <taxon>Sphaerospermopsis</taxon>
        <taxon>Sphaerospermopsis aphanizomenoides</taxon>
    </lineage>
</organism>
<feature type="transmembrane region" description="Helical" evidence="1">
    <location>
        <begin position="6"/>
        <end position="30"/>
    </location>
</feature>
<proteinExistence type="predicted"/>
<accession>A0ABR9V8R3</accession>
<protein>
    <recommendedName>
        <fullName evidence="4">Transposase</fullName>
    </recommendedName>
</protein>
<dbReference type="RefSeq" id="WP_193941551.1">
    <property type="nucleotide sequence ID" value="NZ_JADEWB010000006.1"/>
</dbReference>
<dbReference type="Proteomes" id="UP000606776">
    <property type="component" value="Unassembled WGS sequence"/>
</dbReference>
<keyword evidence="1" id="KW-0472">Membrane</keyword>
<evidence type="ECO:0000313" key="2">
    <source>
        <dbReference type="EMBL" id="MBE9234876.1"/>
    </source>
</evidence>
<reference evidence="2 3" key="1">
    <citation type="submission" date="2020-10" db="EMBL/GenBank/DDBJ databases">
        <authorList>
            <person name="Castelo-Branco R."/>
            <person name="Eusebio N."/>
            <person name="Adriana R."/>
            <person name="Vieira A."/>
            <person name="Brugerolle De Fraissinette N."/>
            <person name="Rezende De Castro R."/>
            <person name="Schneider M.P."/>
            <person name="Vasconcelos V."/>
            <person name="Leao P.N."/>
        </authorList>
    </citation>
    <scope>NUCLEOTIDE SEQUENCE [LARGE SCALE GENOMIC DNA]</scope>
    <source>
        <strain evidence="2 3">LEGE 00250</strain>
    </source>
</reference>
<evidence type="ECO:0000256" key="1">
    <source>
        <dbReference type="SAM" id="Phobius"/>
    </source>
</evidence>
<keyword evidence="1" id="KW-1133">Transmembrane helix</keyword>
<keyword evidence="3" id="KW-1185">Reference proteome</keyword>
<sequence>MKLPKIQHLFVSLLIFSTNDVSVPFLRYVFATVFRKGTRYQKAKA</sequence>
<evidence type="ECO:0008006" key="4">
    <source>
        <dbReference type="Google" id="ProtNLM"/>
    </source>
</evidence>
<keyword evidence="1" id="KW-0812">Transmembrane</keyword>
<comment type="caution">
    <text evidence="2">The sequence shown here is derived from an EMBL/GenBank/DDBJ whole genome shotgun (WGS) entry which is preliminary data.</text>
</comment>
<gene>
    <name evidence="2" type="ORF">IQ227_02165</name>
</gene>
<evidence type="ECO:0000313" key="3">
    <source>
        <dbReference type="Proteomes" id="UP000606776"/>
    </source>
</evidence>
<name>A0ABR9V8R3_9CYAN</name>
<dbReference type="EMBL" id="JADEWB010000006">
    <property type="protein sequence ID" value="MBE9234876.1"/>
    <property type="molecule type" value="Genomic_DNA"/>
</dbReference>